<evidence type="ECO:0000313" key="7">
    <source>
        <dbReference type="EMBL" id="MFB9761179.1"/>
    </source>
</evidence>
<dbReference type="GO" id="GO:0008233">
    <property type="term" value="F:peptidase activity"/>
    <property type="evidence" value="ECO:0007669"/>
    <property type="project" value="UniProtKB-KW"/>
</dbReference>
<reference evidence="7 8" key="1">
    <citation type="submission" date="2024-09" db="EMBL/GenBank/DDBJ databases">
        <authorList>
            <person name="Sun Q."/>
            <person name="Mori K."/>
        </authorList>
    </citation>
    <scope>NUCLEOTIDE SEQUENCE [LARGE SCALE GENOMIC DNA]</scope>
    <source>
        <strain evidence="7 8">JCM 11201</strain>
    </source>
</reference>
<evidence type="ECO:0000256" key="5">
    <source>
        <dbReference type="ARBA" id="ARBA00044503"/>
    </source>
</evidence>
<proteinExistence type="inferred from homology"/>
<dbReference type="EMBL" id="JBHMAF010000188">
    <property type="protein sequence ID" value="MFB9761179.1"/>
    <property type="molecule type" value="Genomic_DNA"/>
</dbReference>
<dbReference type="SUPFAM" id="SSF118010">
    <property type="entry name" value="TM1457-like"/>
    <property type="match status" value="1"/>
</dbReference>
<protein>
    <recommendedName>
        <fullName evidence="6">Ribosomal processing cysteine protease Prp</fullName>
    </recommendedName>
</protein>
<keyword evidence="2 7" id="KW-0645">Protease</keyword>
<dbReference type="PANTHER" id="PTHR39178">
    <property type="entry name" value="HYPOTHETICAL RIBOSOME-ASSOCIATED PROTEIN"/>
    <property type="match status" value="1"/>
</dbReference>
<keyword evidence="8" id="KW-1185">Reference proteome</keyword>
<comment type="caution">
    <text evidence="7">The sequence shown here is derived from an EMBL/GenBank/DDBJ whole genome shotgun (WGS) entry which is preliminary data.</text>
</comment>
<evidence type="ECO:0000256" key="1">
    <source>
        <dbReference type="ARBA" id="ARBA00022517"/>
    </source>
</evidence>
<sequence length="114" mass="12444">MIQVTIHREKTNAIGSFMMKGHANYAPHGQDLVCAGASAVVFGAINAVEALTGIVATIELGKDGGFLKYELPSDLENNSFEKAQLLLEGMLVSLQTIEMDYGKYIRIKEIKQEV</sequence>
<keyword evidence="1" id="KW-0690">Ribosome biogenesis</keyword>
<evidence type="ECO:0000313" key="8">
    <source>
        <dbReference type="Proteomes" id="UP001589609"/>
    </source>
</evidence>
<dbReference type="Pfam" id="PF04327">
    <property type="entry name" value="Peptidase_Prp"/>
    <property type="match status" value="1"/>
</dbReference>
<organism evidence="7 8">
    <name type="scientific">Ectobacillus funiculus</name>
    <dbReference type="NCBI Taxonomy" id="137993"/>
    <lineage>
        <taxon>Bacteria</taxon>
        <taxon>Bacillati</taxon>
        <taxon>Bacillota</taxon>
        <taxon>Bacilli</taxon>
        <taxon>Bacillales</taxon>
        <taxon>Bacillaceae</taxon>
        <taxon>Ectobacillus</taxon>
    </lineage>
</organism>
<evidence type="ECO:0000256" key="4">
    <source>
        <dbReference type="ARBA" id="ARBA00022807"/>
    </source>
</evidence>
<accession>A0ABV5WKL7</accession>
<comment type="similarity">
    <text evidence="5">Belongs to the Prp family.</text>
</comment>
<name>A0ABV5WKL7_9BACI</name>
<dbReference type="InterPro" id="IPR007422">
    <property type="entry name" value="Peptidase_Prp"/>
</dbReference>
<dbReference type="GO" id="GO:0006508">
    <property type="term" value="P:proteolysis"/>
    <property type="evidence" value="ECO:0007669"/>
    <property type="project" value="UniProtKB-KW"/>
</dbReference>
<keyword evidence="4" id="KW-0788">Thiol protease</keyword>
<dbReference type="CDD" id="cd16332">
    <property type="entry name" value="Prp-like"/>
    <property type="match status" value="1"/>
</dbReference>
<dbReference type="RefSeq" id="WP_379951393.1">
    <property type="nucleotide sequence ID" value="NZ_JBHMAF010000188.1"/>
</dbReference>
<dbReference type="NCBIfam" id="NF011126">
    <property type="entry name" value="PRK14553.1-6"/>
    <property type="match status" value="1"/>
</dbReference>
<dbReference type="Proteomes" id="UP001589609">
    <property type="component" value="Unassembled WGS sequence"/>
</dbReference>
<dbReference type="Gene3D" id="3.30.70.1490">
    <property type="entry name" value="Cysteine protease Prp"/>
    <property type="match status" value="1"/>
</dbReference>
<evidence type="ECO:0000256" key="3">
    <source>
        <dbReference type="ARBA" id="ARBA00022801"/>
    </source>
</evidence>
<evidence type="ECO:0000256" key="2">
    <source>
        <dbReference type="ARBA" id="ARBA00022670"/>
    </source>
</evidence>
<gene>
    <name evidence="7" type="ORF">ACFFMS_23290</name>
</gene>
<dbReference type="PANTHER" id="PTHR39178:SF1">
    <property type="entry name" value="RIBOSOMAL-PROCESSING CYSTEINE PROTEASE PRP"/>
    <property type="match status" value="1"/>
</dbReference>
<keyword evidence="3" id="KW-0378">Hydrolase</keyword>
<evidence type="ECO:0000256" key="6">
    <source>
        <dbReference type="ARBA" id="ARBA00044538"/>
    </source>
</evidence>
<dbReference type="InterPro" id="IPR036764">
    <property type="entry name" value="Peptidase_Prp_sf"/>
</dbReference>